<gene>
    <name evidence="3" type="ordered locus">Corgl_1772</name>
</gene>
<keyword evidence="2" id="KW-0472">Membrane</keyword>
<dbReference type="HOGENOM" id="CLU_070989_0_0_11"/>
<evidence type="ECO:0000313" key="4">
    <source>
        <dbReference type="Proteomes" id="UP000006851"/>
    </source>
</evidence>
<dbReference type="EMBL" id="CP002628">
    <property type="protein sequence ID" value="AEB07867.1"/>
    <property type="molecule type" value="Genomic_DNA"/>
</dbReference>
<dbReference type="AlphaFoldDB" id="F2N9B9"/>
<proteinExistence type="predicted"/>
<feature type="transmembrane region" description="Helical" evidence="2">
    <location>
        <begin position="88"/>
        <end position="110"/>
    </location>
</feature>
<keyword evidence="2" id="KW-0812">Transmembrane</keyword>
<keyword evidence="2" id="KW-1133">Transmembrane helix</keyword>
<dbReference type="eggNOG" id="ENOG5031QRU">
    <property type="taxonomic scope" value="Bacteria"/>
</dbReference>
<evidence type="ECO:0000256" key="1">
    <source>
        <dbReference type="SAM" id="MobiDB-lite"/>
    </source>
</evidence>
<feature type="region of interest" description="Disordered" evidence="1">
    <location>
        <begin position="24"/>
        <end position="80"/>
    </location>
</feature>
<dbReference type="STRING" id="700015.Corgl_1772"/>
<evidence type="ECO:0000256" key="2">
    <source>
        <dbReference type="SAM" id="Phobius"/>
    </source>
</evidence>
<keyword evidence="4" id="KW-1185">Reference proteome</keyword>
<reference evidence="4" key="1">
    <citation type="journal article" date="2013" name="Stand. Genomic Sci.">
        <title>Complete genome sequence of Coriobacterium glomerans type strain (PW2(T)) from the midgut of Pyrrhocoris apterus L. (red soldier bug).</title>
        <authorList>
            <person name="Stackebrandt E."/>
            <person name="Zeytun A."/>
            <person name="Lapidus A."/>
            <person name="Nolan M."/>
            <person name="Lucas S."/>
            <person name="Hammon N."/>
            <person name="Deshpande S."/>
            <person name="Cheng J.F."/>
            <person name="Tapia R."/>
            <person name="Goodwin L.A."/>
            <person name="Pitluck S."/>
            <person name="Liolios K."/>
            <person name="Pagani I."/>
            <person name="Ivanova N."/>
            <person name="Mavromatis K."/>
            <person name="Mikhailova N."/>
            <person name="Huntemann M."/>
            <person name="Pati A."/>
            <person name="Chen A."/>
            <person name="Palaniappan K."/>
            <person name="Chang Y.J."/>
            <person name="Land M."/>
            <person name="Hauser L."/>
            <person name="Rohde M."/>
            <person name="Pukall R."/>
            <person name="Goker M."/>
            <person name="Detter J.C."/>
            <person name="Woyke T."/>
            <person name="Bristow J."/>
            <person name="Eisen J.A."/>
            <person name="Markowitz V."/>
            <person name="Hugenholtz P."/>
            <person name="Kyrpides N.C."/>
            <person name="Klenk H.P."/>
        </authorList>
    </citation>
    <scope>NUCLEOTIDE SEQUENCE</scope>
    <source>
        <strain evidence="4">ATCC 49209 / DSM 20642 / JCM 10262 / PW2</strain>
    </source>
</reference>
<dbReference type="Proteomes" id="UP000006851">
    <property type="component" value="Chromosome"/>
</dbReference>
<organism evidence="3 4">
    <name type="scientific">Coriobacterium glomerans (strain ATCC 49209 / DSM 20642 / JCM 10262 / PW2)</name>
    <dbReference type="NCBI Taxonomy" id="700015"/>
    <lineage>
        <taxon>Bacteria</taxon>
        <taxon>Bacillati</taxon>
        <taxon>Actinomycetota</taxon>
        <taxon>Coriobacteriia</taxon>
        <taxon>Coriobacteriales</taxon>
        <taxon>Coriobacteriaceae</taxon>
        <taxon>Coriobacterium</taxon>
    </lineage>
</organism>
<sequence length="325" mass="35108">MAKKPLTREEVTELFSELDASGVLDPAYGRSHESARQRPDGAGRPTAGAGPIGRLLGQGDRPRRRRTIDPLSADDPSGSKVGHTISRAAIGFVVATFALIVGIQIIYGVIRRLNTANLSESVTIDTVKTALKGGVEWGSGFTQFPQEFTVDQADERSGDVEVSVTDTRSHNELEVFSNAQIQGSAFATNALLNNKISRVVYNVWARVDGDGNISHSSLFGLLPAQGTKRQILTFIWTKQRSAATSNIDLELRIVGMDEQIADRIQKQVNSVSSLIVKPGISQGDLEAERDDRNLQDALKGAETLTGGAPEKDPAGVVRKFKQSMQ</sequence>
<accession>F2N9B9</accession>
<dbReference type="KEGG" id="cgo:Corgl_1772"/>
<feature type="region of interest" description="Disordered" evidence="1">
    <location>
        <begin position="297"/>
        <end position="325"/>
    </location>
</feature>
<protein>
    <submittedName>
        <fullName evidence="3">Uncharacterized protein</fullName>
    </submittedName>
</protein>
<feature type="compositionally biased region" description="Basic and acidic residues" evidence="1">
    <location>
        <begin position="30"/>
        <end position="41"/>
    </location>
</feature>
<name>F2N9B9_CORGP</name>
<evidence type="ECO:0000313" key="3">
    <source>
        <dbReference type="EMBL" id="AEB07867.1"/>
    </source>
</evidence>